<evidence type="ECO:0008006" key="4">
    <source>
        <dbReference type="Google" id="ProtNLM"/>
    </source>
</evidence>
<evidence type="ECO:0000313" key="2">
    <source>
        <dbReference type="EMBL" id="MDX3701167.1"/>
    </source>
</evidence>
<evidence type="ECO:0000313" key="3">
    <source>
        <dbReference type="Proteomes" id="UP001271274"/>
    </source>
</evidence>
<gene>
    <name evidence="2" type="ORF">PV662_15625</name>
</gene>
<dbReference type="EMBL" id="JARAYU010000004">
    <property type="protein sequence ID" value="MDX3701167.1"/>
    <property type="molecule type" value="Genomic_DNA"/>
</dbReference>
<dbReference type="RefSeq" id="WP_319062223.1">
    <property type="nucleotide sequence ID" value="NZ_JARAUS010000450.1"/>
</dbReference>
<reference evidence="2 3" key="1">
    <citation type="journal article" date="2023" name="Microb. Genom.">
        <title>Mesoterricola silvestris gen. nov., sp. nov., Mesoterricola sediminis sp. nov., Geothrix oryzae sp. nov., Geothrix edaphica sp. nov., Geothrix rubra sp. nov., and Geothrix limicola sp. nov., six novel members of Acidobacteriota isolated from soils.</title>
        <authorList>
            <person name="Weisberg A.J."/>
            <person name="Pearce E."/>
            <person name="Kramer C.G."/>
            <person name="Chang J.H."/>
            <person name="Clarke C.R."/>
        </authorList>
    </citation>
    <scope>NUCLEOTIDE SEQUENCE [LARGE SCALE GENOMIC DNA]</scope>
    <source>
        <strain evidence="2 3">ID09-01A</strain>
    </source>
</reference>
<name>A0ABU4NEW5_9ACTN</name>
<sequence>MQALLVPPSTGVDHHAVRHLTTAVHAVLSGAVVLGALLHVGWAEHVDPVGQTLSEHTLREATADLFKASVAAAATGSLAGLLRIRRSAAGAAAPAASSVGYAGLVLSRDLLANPTLSSDPHGGADLRPDANPPRDQVTDRQTDQFSAPSLASRLVEVRSHSVSPGG</sequence>
<keyword evidence="3" id="KW-1185">Reference proteome</keyword>
<evidence type="ECO:0000256" key="1">
    <source>
        <dbReference type="SAM" id="MobiDB-lite"/>
    </source>
</evidence>
<organism evidence="2 3">
    <name type="scientific">Streptomyces europaeiscabiei</name>
    <dbReference type="NCBI Taxonomy" id="146819"/>
    <lineage>
        <taxon>Bacteria</taxon>
        <taxon>Bacillati</taxon>
        <taxon>Actinomycetota</taxon>
        <taxon>Actinomycetes</taxon>
        <taxon>Kitasatosporales</taxon>
        <taxon>Streptomycetaceae</taxon>
        <taxon>Streptomyces</taxon>
    </lineage>
</organism>
<protein>
    <recommendedName>
        <fullName evidence="4">Integral membrane protein</fullName>
    </recommendedName>
</protein>
<comment type="caution">
    <text evidence="2">The sequence shown here is derived from an EMBL/GenBank/DDBJ whole genome shotgun (WGS) entry which is preliminary data.</text>
</comment>
<proteinExistence type="predicted"/>
<accession>A0ABU4NEW5</accession>
<dbReference type="Proteomes" id="UP001271274">
    <property type="component" value="Unassembled WGS sequence"/>
</dbReference>
<feature type="region of interest" description="Disordered" evidence="1">
    <location>
        <begin position="116"/>
        <end position="166"/>
    </location>
</feature>